<feature type="transmembrane region" description="Helical" evidence="3">
    <location>
        <begin position="326"/>
        <end position="347"/>
    </location>
</feature>
<feature type="region of interest" description="Disordered" evidence="2">
    <location>
        <begin position="1"/>
        <end position="47"/>
    </location>
</feature>
<dbReference type="Gene3D" id="1.20.1250.20">
    <property type="entry name" value="MFS general substrate transporter like domains"/>
    <property type="match status" value="1"/>
</dbReference>
<proteinExistence type="predicted"/>
<dbReference type="PANTHER" id="PTHR42910">
    <property type="entry name" value="TRANSPORTER SCO4007-RELATED"/>
    <property type="match status" value="1"/>
</dbReference>
<gene>
    <name evidence="5" type="ORF">LTR24_003029</name>
</gene>
<feature type="transmembrane region" description="Helical" evidence="3">
    <location>
        <begin position="208"/>
        <end position="226"/>
    </location>
</feature>
<dbReference type="InterPro" id="IPR020846">
    <property type="entry name" value="MFS_dom"/>
</dbReference>
<feature type="transmembrane region" description="Helical" evidence="3">
    <location>
        <begin position="238"/>
        <end position="258"/>
    </location>
</feature>
<feature type="compositionally biased region" description="Polar residues" evidence="2">
    <location>
        <begin position="1"/>
        <end position="18"/>
    </location>
</feature>
<feature type="transmembrane region" description="Helical" evidence="3">
    <location>
        <begin position="423"/>
        <end position="442"/>
    </location>
</feature>
<evidence type="ECO:0000313" key="5">
    <source>
        <dbReference type="EMBL" id="KAK5095558.1"/>
    </source>
</evidence>
<keyword evidence="6" id="KW-1185">Reference proteome</keyword>
<dbReference type="SUPFAM" id="SSF103473">
    <property type="entry name" value="MFS general substrate transporter"/>
    <property type="match status" value="1"/>
</dbReference>
<feature type="domain" description="Major facilitator superfamily (MFS) profile" evidence="4">
    <location>
        <begin position="85"/>
        <end position="474"/>
    </location>
</feature>
<organism evidence="5 6">
    <name type="scientific">Lithohypha guttulata</name>
    <dbReference type="NCBI Taxonomy" id="1690604"/>
    <lineage>
        <taxon>Eukaryota</taxon>
        <taxon>Fungi</taxon>
        <taxon>Dikarya</taxon>
        <taxon>Ascomycota</taxon>
        <taxon>Pezizomycotina</taxon>
        <taxon>Eurotiomycetes</taxon>
        <taxon>Chaetothyriomycetidae</taxon>
        <taxon>Chaetothyriales</taxon>
        <taxon>Trichomeriaceae</taxon>
        <taxon>Lithohypha</taxon>
    </lineage>
</organism>
<comment type="subcellular location">
    <subcellularLocation>
        <location evidence="1">Membrane</location>
        <topology evidence="1">Multi-pass membrane protein</topology>
    </subcellularLocation>
</comment>
<accession>A0ABR0KG58</accession>
<keyword evidence="3" id="KW-0472">Membrane</keyword>
<keyword evidence="3" id="KW-0812">Transmembrane</keyword>
<evidence type="ECO:0000256" key="3">
    <source>
        <dbReference type="SAM" id="Phobius"/>
    </source>
</evidence>
<name>A0ABR0KG58_9EURO</name>
<feature type="transmembrane region" description="Helical" evidence="3">
    <location>
        <begin position="175"/>
        <end position="196"/>
    </location>
</feature>
<evidence type="ECO:0000256" key="2">
    <source>
        <dbReference type="SAM" id="MobiDB-lite"/>
    </source>
</evidence>
<feature type="transmembrane region" description="Helical" evidence="3">
    <location>
        <begin position="448"/>
        <end position="468"/>
    </location>
</feature>
<reference evidence="5 6" key="1">
    <citation type="submission" date="2023-08" db="EMBL/GenBank/DDBJ databases">
        <title>Black Yeasts Isolated from many extreme environments.</title>
        <authorList>
            <person name="Coleine C."/>
            <person name="Stajich J.E."/>
            <person name="Selbmann L."/>
        </authorList>
    </citation>
    <scope>NUCLEOTIDE SEQUENCE [LARGE SCALE GENOMIC DNA]</scope>
    <source>
        <strain evidence="5 6">CCFEE 5885</strain>
    </source>
</reference>
<feature type="compositionally biased region" description="Polar residues" evidence="2">
    <location>
        <begin position="26"/>
        <end position="38"/>
    </location>
</feature>
<feature type="transmembrane region" description="Helical" evidence="3">
    <location>
        <begin position="83"/>
        <end position="102"/>
    </location>
</feature>
<dbReference type="Proteomes" id="UP001345013">
    <property type="component" value="Unassembled WGS sequence"/>
</dbReference>
<dbReference type="PROSITE" id="PS50850">
    <property type="entry name" value="MFS"/>
    <property type="match status" value="1"/>
</dbReference>
<keyword evidence="3" id="KW-1133">Transmembrane helix</keyword>
<dbReference type="PANTHER" id="PTHR42910:SF1">
    <property type="entry name" value="MAJOR FACILITATOR SUPERFAMILY (MFS) PROFILE DOMAIN-CONTAINING PROTEIN"/>
    <property type="match status" value="1"/>
</dbReference>
<evidence type="ECO:0000256" key="1">
    <source>
        <dbReference type="ARBA" id="ARBA00004141"/>
    </source>
</evidence>
<feature type="transmembrane region" description="Helical" evidence="3">
    <location>
        <begin position="359"/>
        <end position="379"/>
    </location>
</feature>
<feature type="transmembrane region" description="Helical" evidence="3">
    <location>
        <begin position="293"/>
        <end position="319"/>
    </location>
</feature>
<sequence length="531" mass="58611">MVAGSQAQRDVITQSHVGGSTKGKVQPSTISPARTGSKSSDDALNTDRESYLPRGTWHKMYVVITYTPKRCRYDPNEPLQFSTWLNILFAFAGCFTVANLYYSHPILNLLARDFKISDHEASYIPTLAQAGYAVGLFLLNPPGDLLRRRPFILILVWLTATLWIGLCVTTNFKLFLALTFLTGLTTVTPQLMMPLVGDLAPKERKATALSIVVSGLLLGMLVARLLSGVVALYIGWRYIYWIAFGLQYLILILLWLFMPDYPSTNPQPDWQRTVEAYPPLLWDIVLLIIRHPVLAYACLIGMFNSAAFTSFWTTLTFLLAGPPYHYDSLVIGLFALIGIGAMSWGPVFARTVMDKHQPMFGVIIGASINLVGCIVGTFVSRHNVAGPIIQAALGDIGLQTSQIGNRTGIYAVEPLKRNRVNTAYMLGVFFGQLMGTGVGNAVYARGGWLHSGAVNIAFVVVSLLICFVKGPHESGWFGWGGGWDMRVRQEKQQQQQQQERKDEKGGRKPGMSEVLPGNKGTAKDANERDTV</sequence>
<dbReference type="CDD" id="cd17324">
    <property type="entry name" value="MFS_NepI_like"/>
    <property type="match status" value="1"/>
</dbReference>
<dbReference type="InterPro" id="IPR036259">
    <property type="entry name" value="MFS_trans_sf"/>
</dbReference>
<dbReference type="EMBL" id="JAVRRG010000027">
    <property type="protein sequence ID" value="KAK5095558.1"/>
    <property type="molecule type" value="Genomic_DNA"/>
</dbReference>
<feature type="transmembrane region" description="Helical" evidence="3">
    <location>
        <begin position="151"/>
        <end position="168"/>
    </location>
</feature>
<comment type="caution">
    <text evidence="5">The sequence shown here is derived from an EMBL/GenBank/DDBJ whole genome shotgun (WGS) entry which is preliminary data.</text>
</comment>
<feature type="region of interest" description="Disordered" evidence="2">
    <location>
        <begin position="487"/>
        <end position="531"/>
    </location>
</feature>
<evidence type="ECO:0000259" key="4">
    <source>
        <dbReference type="PROSITE" id="PS50850"/>
    </source>
</evidence>
<feature type="compositionally biased region" description="Basic and acidic residues" evidence="2">
    <location>
        <begin position="521"/>
        <end position="531"/>
    </location>
</feature>
<protein>
    <recommendedName>
        <fullName evidence="4">Major facilitator superfamily (MFS) profile domain-containing protein</fullName>
    </recommendedName>
</protein>
<dbReference type="InterPro" id="IPR011701">
    <property type="entry name" value="MFS"/>
</dbReference>
<evidence type="ECO:0000313" key="6">
    <source>
        <dbReference type="Proteomes" id="UP001345013"/>
    </source>
</evidence>
<dbReference type="Pfam" id="PF07690">
    <property type="entry name" value="MFS_1"/>
    <property type="match status" value="1"/>
</dbReference>